<accession>A0A494XNI3</accession>
<dbReference type="InterPro" id="IPR036291">
    <property type="entry name" value="NAD(P)-bd_dom_sf"/>
</dbReference>
<evidence type="ECO:0000256" key="1">
    <source>
        <dbReference type="ARBA" id="ARBA00010928"/>
    </source>
</evidence>
<dbReference type="InterPro" id="IPR000683">
    <property type="entry name" value="Gfo/Idh/MocA-like_OxRdtase_N"/>
</dbReference>
<evidence type="ECO:0000313" key="4">
    <source>
        <dbReference type="EMBL" id="RKP50286.1"/>
    </source>
</evidence>
<gene>
    <name evidence="4" type="ORF">D7S86_19410</name>
</gene>
<dbReference type="Proteomes" id="UP000270342">
    <property type="component" value="Unassembled WGS sequence"/>
</dbReference>
<dbReference type="SUPFAM" id="SSF55347">
    <property type="entry name" value="Glyceraldehyde-3-phosphate dehydrogenase-like, C-terminal domain"/>
    <property type="match status" value="1"/>
</dbReference>
<dbReference type="Gene3D" id="3.40.50.720">
    <property type="entry name" value="NAD(P)-binding Rossmann-like Domain"/>
    <property type="match status" value="1"/>
</dbReference>
<name>A0A494XNI3_9BURK</name>
<comment type="caution">
    <text evidence="4">The sequence shown here is derived from an EMBL/GenBank/DDBJ whole genome shotgun (WGS) entry which is preliminary data.</text>
</comment>
<comment type="similarity">
    <text evidence="1">Belongs to the Gfo/Idh/MocA family.</text>
</comment>
<dbReference type="OrthoDB" id="9793050at2"/>
<keyword evidence="2" id="KW-0560">Oxidoreductase</keyword>
<organism evidence="4 5">
    <name type="scientific">Pararobbsia silviterrae</name>
    <dbReference type="NCBI Taxonomy" id="1792498"/>
    <lineage>
        <taxon>Bacteria</taxon>
        <taxon>Pseudomonadati</taxon>
        <taxon>Pseudomonadota</taxon>
        <taxon>Betaproteobacteria</taxon>
        <taxon>Burkholderiales</taxon>
        <taxon>Burkholderiaceae</taxon>
        <taxon>Pararobbsia</taxon>
    </lineage>
</organism>
<dbReference type="GO" id="GO:0016491">
    <property type="term" value="F:oxidoreductase activity"/>
    <property type="evidence" value="ECO:0007669"/>
    <property type="project" value="UniProtKB-KW"/>
</dbReference>
<proteinExistence type="inferred from homology"/>
<dbReference type="RefSeq" id="WP_121088504.1">
    <property type="nucleotide sequence ID" value="NZ_RBZU01000009.1"/>
</dbReference>
<protein>
    <submittedName>
        <fullName evidence="4">Gfo/Idh/MocA family oxidoreductase</fullName>
    </submittedName>
</protein>
<evidence type="ECO:0000313" key="5">
    <source>
        <dbReference type="Proteomes" id="UP000270342"/>
    </source>
</evidence>
<reference evidence="4 5" key="1">
    <citation type="submission" date="2018-10" db="EMBL/GenBank/DDBJ databases">
        <title>Robbsia sp. DHC34, isolated from soil.</title>
        <authorList>
            <person name="Gao Z.-H."/>
            <person name="Qiu L.-H."/>
        </authorList>
    </citation>
    <scope>NUCLEOTIDE SEQUENCE [LARGE SCALE GENOMIC DNA]</scope>
    <source>
        <strain evidence="4 5">DHC34</strain>
    </source>
</reference>
<dbReference type="Gene3D" id="3.30.360.10">
    <property type="entry name" value="Dihydrodipicolinate Reductase, domain 2"/>
    <property type="match status" value="1"/>
</dbReference>
<dbReference type="PANTHER" id="PTHR22604">
    <property type="entry name" value="OXIDOREDUCTASES"/>
    <property type="match status" value="1"/>
</dbReference>
<dbReference type="InterPro" id="IPR050984">
    <property type="entry name" value="Gfo/Idh/MocA_domain"/>
</dbReference>
<evidence type="ECO:0000256" key="2">
    <source>
        <dbReference type="ARBA" id="ARBA00023002"/>
    </source>
</evidence>
<dbReference type="GO" id="GO:0000166">
    <property type="term" value="F:nucleotide binding"/>
    <property type="evidence" value="ECO:0007669"/>
    <property type="project" value="InterPro"/>
</dbReference>
<dbReference type="Pfam" id="PF01408">
    <property type="entry name" value="GFO_IDH_MocA"/>
    <property type="match status" value="1"/>
</dbReference>
<dbReference type="SUPFAM" id="SSF51735">
    <property type="entry name" value="NAD(P)-binding Rossmann-fold domains"/>
    <property type="match status" value="1"/>
</dbReference>
<dbReference type="EMBL" id="RBZU01000009">
    <property type="protein sequence ID" value="RKP50286.1"/>
    <property type="molecule type" value="Genomic_DNA"/>
</dbReference>
<dbReference type="PANTHER" id="PTHR22604:SF105">
    <property type="entry name" value="TRANS-1,2-DIHYDROBENZENE-1,2-DIOL DEHYDROGENASE"/>
    <property type="match status" value="1"/>
</dbReference>
<keyword evidence="5" id="KW-1185">Reference proteome</keyword>
<feature type="domain" description="Gfo/Idh/MocA-like oxidoreductase N-terminal" evidence="3">
    <location>
        <begin position="2"/>
        <end position="116"/>
    </location>
</feature>
<dbReference type="AlphaFoldDB" id="A0A494XNI3"/>
<evidence type="ECO:0000259" key="3">
    <source>
        <dbReference type="Pfam" id="PF01408"/>
    </source>
</evidence>
<sequence>MIRWAAVGVGNIARRFAQGLKFVDDAVLTHVWSRRSEPTAAFAAQHGAVACEHFEALLDADVDAVYIATAHPSHAAFSIAAMRRGKAVLCEKPAAIELAELDTMLAVAQAERVLFMEAMKPPFYPLYRALRAHLEIDPIGEPNFVRAGCGVSNYGPGMTDVDLERVGGSLLDIGIYESFLAIDWLGAPRDVQAFGRLGCGVDVFASVNSVHERGIAQWYCGLDLHGRGDALIGAPGGHVTIDGPWWNPRTATVTYKDGRTVELDVPFEGGGLNYEVAHFCELLRQGRTQSPVISHAVSRQMIDVIDRSRAALGLRRAE</sequence>